<dbReference type="AlphaFoldDB" id="A0A4S8MNX3"/>
<dbReference type="EMBL" id="ML179055">
    <property type="protein sequence ID" value="THV04522.1"/>
    <property type="molecule type" value="Genomic_DNA"/>
</dbReference>
<dbReference type="Proteomes" id="UP000297245">
    <property type="component" value="Unassembled WGS sequence"/>
</dbReference>
<sequence length="117" mass="13438">MNDVWNGVASQPMQVTQVLLHSNATLFSLQQFVITILLRRFEGVAQQKEDLTNWEESFEEFKDLKPDHLYKLLGIKSGKLPFFNKIIDKTGQTNPKDNSKLYEEGVTLSDLVPLELQ</sequence>
<reference evidence="1 2" key="1">
    <citation type="journal article" date="2019" name="Nat. Ecol. Evol.">
        <title>Megaphylogeny resolves global patterns of mushroom evolution.</title>
        <authorList>
            <person name="Varga T."/>
            <person name="Krizsan K."/>
            <person name="Foldi C."/>
            <person name="Dima B."/>
            <person name="Sanchez-Garcia M."/>
            <person name="Sanchez-Ramirez S."/>
            <person name="Szollosi G.J."/>
            <person name="Szarkandi J.G."/>
            <person name="Papp V."/>
            <person name="Albert L."/>
            <person name="Andreopoulos W."/>
            <person name="Angelini C."/>
            <person name="Antonin V."/>
            <person name="Barry K.W."/>
            <person name="Bougher N.L."/>
            <person name="Buchanan P."/>
            <person name="Buyck B."/>
            <person name="Bense V."/>
            <person name="Catcheside P."/>
            <person name="Chovatia M."/>
            <person name="Cooper J."/>
            <person name="Damon W."/>
            <person name="Desjardin D."/>
            <person name="Finy P."/>
            <person name="Geml J."/>
            <person name="Haridas S."/>
            <person name="Hughes K."/>
            <person name="Justo A."/>
            <person name="Karasinski D."/>
            <person name="Kautmanova I."/>
            <person name="Kiss B."/>
            <person name="Kocsube S."/>
            <person name="Kotiranta H."/>
            <person name="LaButti K.M."/>
            <person name="Lechner B.E."/>
            <person name="Liimatainen K."/>
            <person name="Lipzen A."/>
            <person name="Lukacs Z."/>
            <person name="Mihaltcheva S."/>
            <person name="Morgado L.N."/>
            <person name="Niskanen T."/>
            <person name="Noordeloos M.E."/>
            <person name="Ohm R.A."/>
            <person name="Ortiz-Santana B."/>
            <person name="Ovrebo C."/>
            <person name="Racz N."/>
            <person name="Riley R."/>
            <person name="Savchenko A."/>
            <person name="Shiryaev A."/>
            <person name="Soop K."/>
            <person name="Spirin V."/>
            <person name="Szebenyi C."/>
            <person name="Tomsovsky M."/>
            <person name="Tulloss R.E."/>
            <person name="Uehling J."/>
            <person name="Grigoriev I.V."/>
            <person name="Vagvolgyi C."/>
            <person name="Papp T."/>
            <person name="Martin F.M."/>
            <person name="Miettinen O."/>
            <person name="Hibbett D.S."/>
            <person name="Nagy L.G."/>
        </authorList>
    </citation>
    <scope>NUCLEOTIDE SEQUENCE [LARGE SCALE GENOMIC DNA]</scope>
    <source>
        <strain evidence="1 2">CBS 962.96</strain>
    </source>
</reference>
<name>A0A4S8MNX3_DENBC</name>
<organism evidence="1 2">
    <name type="scientific">Dendrothele bispora (strain CBS 962.96)</name>
    <dbReference type="NCBI Taxonomy" id="1314807"/>
    <lineage>
        <taxon>Eukaryota</taxon>
        <taxon>Fungi</taxon>
        <taxon>Dikarya</taxon>
        <taxon>Basidiomycota</taxon>
        <taxon>Agaricomycotina</taxon>
        <taxon>Agaricomycetes</taxon>
        <taxon>Agaricomycetidae</taxon>
        <taxon>Agaricales</taxon>
        <taxon>Agaricales incertae sedis</taxon>
        <taxon>Dendrothele</taxon>
    </lineage>
</organism>
<protein>
    <submittedName>
        <fullName evidence="1">Uncharacterized protein</fullName>
    </submittedName>
</protein>
<evidence type="ECO:0000313" key="2">
    <source>
        <dbReference type="Proteomes" id="UP000297245"/>
    </source>
</evidence>
<accession>A0A4S8MNX3</accession>
<evidence type="ECO:0000313" key="1">
    <source>
        <dbReference type="EMBL" id="THV04522.1"/>
    </source>
</evidence>
<proteinExistence type="predicted"/>
<gene>
    <name evidence="1" type="ORF">K435DRAFT_790904</name>
</gene>
<keyword evidence="2" id="KW-1185">Reference proteome</keyword>